<evidence type="ECO:0000313" key="10">
    <source>
        <dbReference type="Proteomes" id="UP000722750"/>
    </source>
</evidence>
<evidence type="ECO:0000313" key="9">
    <source>
        <dbReference type="EMBL" id="MBS1259432.1"/>
    </source>
</evidence>
<dbReference type="EMBL" id="JAANXD010000093">
    <property type="protein sequence ID" value="MBS1259432.1"/>
    <property type="molecule type" value="Genomic_DNA"/>
</dbReference>
<gene>
    <name evidence="9" type="ORF">MAG551_02502</name>
</gene>
<dbReference type="Pfam" id="PF03306">
    <property type="entry name" value="AAL_decarboxy"/>
    <property type="match status" value="1"/>
</dbReference>
<dbReference type="InterPro" id="IPR005128">
    <property type="entry name" value="Acetolactate_a_deCO2ase"/>
</dbReference>
<dbReference type="PANTHER" id="PTHR35524:SF1">
    <property type="entry name" value="ALPHA-ACETOLACTATE DECARBOXYLASE"/>
    <property type="match status" value="1"/>
</dbReference>
<dbReference type="CDD" id="cd17299">
    <property type="entry name" value="acetolactate_decarboxylase"/>
    <property type="match status" value="1"/>
</dbReference>
<evidence type="ECO:0000256" key="8">
    <source>
        <dbReference type="ARBA" id="ARBA00023239"/>
    </source>
</evidence>
<evidence type="ECO:0000256" key="6">
    <source>
        <dbReference type="ARBA" id="ARBA00022793"/>
    </source>
</evidence>
<evidence type="ECO:0000256" key="5">
    <source>
        <dbReference type="ARBA" id="ARBA00020164"/>
    </source>
</evidence>
<evidence type="ECO:0000256" key="4">
    <source>
        <dbReference type="ARBA" id="ARBA00013204"/>
    </source>
</evidence>
<dbReference type="AlphaFoldDB" id="A0A941W5G0"/>
<dbReference type="EC" id="4.1.1.5" evidence="4"/>
<name>A0A941W5G0_9BACT</name>
<comment type="caution">
    <text evidence="9">The sequence shown here is derived from an EMBL/GenBank/DDBJ whole genome shotgun (WGS) entry which is preliminary data.</text>
</comment>
<protein>
    <recommendedName>
        <fullName evidence="5">Alpha-acetolactate decarboxylase</fullName>
        <ecNumber evidence="4">4.1.1.5</ecNumber>
    </recommendedName>
</protein>
<dbReference type="GO" id="GO:0045151">
    <property type="term" value="P:acetoin biosynthetic process"/>
    <property type="evidence" value="ECO:0007669"/>
    <property type="project" value="UniProtKB-KW"/>
</dbReference>
<keyword evidence="6" id="KW-0210">Decarboxylase</keyword>
<keyword evidence="7" id="KW-0005">Acetoin biosynthesis</keyword>
<comment type="catalytic activity">
    <reaction evidence="1">
        <text>(2S)-2-acetolactate + H(+) = (R)-acetoin + CO2</text>
        <dbReference type="Rhea" id="RHEA:21580"/>
        <dbReference type="ChEBI" id="CHEBI:15378"/>
        <dbReference type="ChEBI" id="CHEBI:15686"/>
        <dbReference type="ChEBI" id="CHEBI:16526"/>
        <dbReference type="ChEBI" id="CHEBI:58476"/>
        <dbReference type="EC" id="4.1.1.5"/>
    </reaction>
</comment>
<comment type="pathway">
    <text evidence="2">Polyol metabolism; (R,R)-butane-2,3-diol biosynthesis; (R,R)-butane-2,3-diol from pyruvate: step 2/3.</text>
</comment>
<sequence>MLPTENIFYAFKIEGTFEYIKARSVPGQNKPYPPLVEIVKDQPIFEFHDVKGTLVGFWYPSYMKGINVPGYHFHFITEDKKAGGHLLECQTQNVRIGLDYTSNSYLALPEDEEFYKAELSKGNRAVLEKVEK</sequence>
<reference evidence="9" key="1">
    <citation type="journal article" date="2021" name="ISME J.">
        <title>Fine-scale metabolic discontinuity in a stratified prokaryote microbiome of a Red Sea deep halocline.</title>
        <authorList>
            <person name="Michoud G."/>
            <person name="Ngugi D.K."/>
            <person name="Barozzi A."/>
            <person name="Merlino G."/>
            <person name="Calleja M.L."/>
            <person name="Delgado-Huertas A."/>
            <person name="Moran X.A.G."/>
            <person name="Daffonchio D."/>
        </authorList>
    </citation>
    <scope>NUCLEOTIDE SEQUENCE</scope>
    <source>
        <strain evidence="9">SuakinDeep_MAG55_1</strain>
    </source>
</reference>
<evidence type="ECO:0000256" key="3">
    <source>
        <dbReference type="ARBA" id="ARBA00007106"/>
    </source>
</evidence>
<evidence type="ECO:0000256" key="7">
    <source>
        <dbReference type="ARBA" id="ARBA00023061"/>
    </source>
</evidence>
<dbReference type="Proteomes" id="UP000722750">
    <property type="component" value="Unassembled WGS sequence"/>
</dbReference>
<evidence type="ECO:0000256" key="1">
    <source>
        <dbReference type="ARBA" id="ARBA00001784"/>
    </source>
</evidence>
<proteinExistence type="inferred from homology"/>
<keyword evidence="8" id="KW-0456">Lyase</keyword>
<dbReference type="Gene3D" id="3.30.1330.80">
    <property type="entry name" value="Hypothetical protein, similar to alpha- acetolactate decarboxylase, domain 2"/>
    <property type="match status" value="1"/>
</dbReference>
<comment type="similarity">
    <text evidence="3">Belongs to the alpha-acetolactate decarboxylase family.</text>
</comment>
<evidence type="ECO:0000256" key="2">
    <source>
        <dbReference type="ARBA" id="ARBA00005170"/>
    </source>
</evidence>
<dbReference type="GO" id="GO:0047605">
    <property type="term" value="F:acetolactate decarboxylase activity"/>
    <property type="evidence" value="ECO:0007669"/>
    <property type="project" value="UniProtKB-EC"/>
</dbReference>
<accession>A0A941W5G0</accession>
<dbReference type="SUPFAM" id="SSF117856">
    <property type="entry name" value="AF0104/ALDC/Ptd012-like"/>
    <property type="match status" value="1"/>
</dbReference>
<dbReference type="PANTHER" id="PTHR35524">
    <property type="entry name" value="ALPHA-ACETOLACTATE DECARBOXYLASE"/>
    <property type="match status" value="1"/>
</dbReference>
<organism evidence="9 10">
    <name type="scientific">Candidatus Scalindua arabica</name>
    <dbReference type="NCBI Taxonomy" id="1127984"/>
    <lineage>
        <taxon>Bacteria</taxon>
        <taxon>Pseudomonadati</taxon>
        <taxon>Planctomycetota</taxon>
        <taxon>Candidatus Brocadiia</taxon>
        <taxon>Candidatus Brocadiales</taxon>
        <taxon>Candidatus Scalinduaceae</taxon>
        <taxon>Candidatus Scalindua</taxon>
    </lineage>
</organism>